<name>E3Q2M2_COLGM</name>
<proteinExistence type="predicted"/>
<dbReference type="GeneID" id="24405832"/>
<dbReference type="HOGENOM" id="CLU_513870_0_0_1"/>
<dbReference type="InterPro" id="IPR036770">
    <property type="entry name" value="Ankyrin_rpt-contain_sf"/>
</dbReference>
<feature type="compositionally biased region" description="Acidic residues" evidence="1">
    <location>
        <begin position="74"/>
        <end position="89"/>
    </location>
</feature>
<dbReference type="OrthoDB" id="4778460at2759"/>
<evidence type="ECO:0000313" key="2">
    <source>
        <dbReference type="EMBL" id="EFQ25323.1"/>
    </source>
</evidence>
<dbReference type="VEuPathDB" id="FungiDB:GLRG_00467"/>
<dbReference type="Gene3D" id="1.25.40.20">
    <property type="entry name" value="Ankyrin repeat-containing domain"/>
    <property type="match status" value="1"/>
</dbReference>
<dbReference type="SUPFAM" id="SSF48403">
    <property type="entry name" value="Ankyrin repeat"/>
    <property type="match status" value="1"/>
</dbReference>
<gene>
    <name evidence="2" type="ORF">GLRG_00467</name>
</gene>
<organism evidence="3">
    <name type="scientific">Colletotrichum graminicola (strain M1.001 / M2 / FGSC 10212)</name>
    <name type="common">Maize anthracnose fungus</name>
    <name type="synonym">Glomerella graminicola</name>
    <dbReference type="NCBI Taxonomy" id="645133"/>
    <lineage>
        <taxon>Eukaryota</taxon>
        <taxon>Fungi</taxon>
        <taxon>Dikarya</taxon>
        <taxon>Ascomycota</taxon>
        <taxon>Pezizomycotina</taxon>
        <taxon>Sordariomycetes</taxon>
        <taxon>Hypocreomycetidae</taxon>
        <taxon>Glomerellales</taxon>
        <taxon>Glomerellaceae</taxon>
        <taxon>Colletotrichum</taxon>
        <taxon>Colletotrichum graminicola species complex</taxon>
    </lineage>
</organism>
<dbReference type="AlphaFoldDB" id="E3Q2M2"/>
<sequence length="530" mass="59460">MCKGRLKKWEIHKYNTEERVRDFLGQVSDGGAREAQAKSRKVDKYLRRKKMTADALLASHDKKLEEYRQAPMDDSADPEVDDMSADTEDPPSLAAMADDDKHKPLLSVVQDTLGELGVDFGTSSSVDGLLLLQHRAVLQDRLSELRGWSWYRLRSGALLHELELLVGRVLCNGDMFKSFGYEELKERGIIDEDLLETYSRQNLDASAGGLNEAFRQGFVSDSREEFIKSSFGCEELKERGIVDETLLDTAPRQNIYTTEEGLDDIFCSTSITRLRSMLKRTFRSHQDFDAFAGTLDKPLQKHLRPDSLEEVEGFTHTWIHTDDRFSYRLWLDPWMVREEIPRFSTGLWETLLNEPLSISAVEENAFMVREYLLRGCSPDNLVVYAASINDTASVRFLLGQGADANDALTTASRFGSQSSVDVVLGHGGDVNCIAKNGSPLSAAAKYGQHSLASNTRSQGFNVAPMSIWPSSACTLGNWAPLISVMLKRCCGSFQGRYRRPRELLHDVRSIPPPKKTCAIFGIVFSFIMGL</sequence>
<dbReference type="RefSeq" id="XP_008089343.1">
    <property type="nucleotide sequence ID" value="XM_008091152.1"/>
</dbReference>
<feature type="region of interest" description="Disordered" evidence="1">
    <location>
        <begin position="62"/>
        <end position="89"/>
    </location>
</feature>
<accession>E3Q2M2</accession>
<protein>
    <recommendedName>
        <fullName evidence="4">Ankyrin repeat protein</fullName>
    </recommendedName>
</protein>
<dbReference type="EMBL" id="GG697331">
    <property type="protein sequence ID" value="EFQ25323.1"/>
    <property type="molecule type" value="Genomic_DNA"/>
</dbReference>
<evidence type="ECO:0000256" key="1">
    <source>
        <dbReference type="SAM" id="MobiDB-lite"/>
    </source>
</evidence>
<evidence type="ECO:0008006" key="4">
    <source>
        <dbReference type="Google" id="ProtNLM"/>
    </source>
</evidence>
<dbReference type="Proteomes" id="UP000008782">
    <property type="component" value="Unassembled WGS sequence"/>
</dbReference>
<reference evidence="3" key="1">
    <citation type="journal article" date="2012" name="Nat. Genet.">
        <title>Lifestyle transitions in plant pathogenic Colletotrichum fungi deciphered by genome and transcriptome analyses.</title>
        <authorList>
            <person name="O'Connell R.J."/>
            <person name="Thon M.R."/>
            <person name="Hacquard S."/>
            <person name="Amyotte S.G."/>
            <person name="Kleemann J."/>
            <person name="Torres M.F."/>
            <person name="Damm U."/>
            <person name="Buiate E.A."/>
            <person name="Epstein L."/>
            <person name="Alkan N."/>
            <person name="Altmueller J."/>
            <person name="Alvarado-Balderrama L."/>
            <person name="Bauser C.A."/>
            <person name="Becker C."/>
            <person name="Birren B.W."/>
            <person name="Chen Z."/>
            <person name="Choi J."/>
            <person name="Crouch J.A."/>
            <person name="Duvick J.P."/>
            <person name="Farman M.A."/>
            <person name="Gan P."/>
            <person name="Heiman D."/>
            <person name="Henrissat B."/>
            <person name="Howard R.J."/>
            <person name="Kabbage M."/>
            <person name="Koch C."/>
            <person name="Kracher B."/>
            <person name="Kubo Y."/>
            <person name="Law A.D."/>
            <person name="Lebrun M.-H."/>
            <person name="Lee Y.-H."/>
            <person name="Miyara I."/>
            <person name="Moore N."/>
            <person name="Neumann U."/>
            <person name="Nordstroem K."/>
            <person name="Panaccione D.G."/>
            <person name="Panstruga R."/>
            <person name="Place M."/>
            <person name="Proctor R.H."/>
            <person name="Prusky D."/>
            <person name="Rech G."/>
            <person name="Reinhardt R."/>
            <person name="Rollins J.A."/>
            <person name="Rounsley S."/>
            <person name="Schardl C.L."/>
            <person name="Schwartz D.C."/>
            <person name="Shenoy N."/>
            <person name="Shirasu K."/>
            <person name="Sikhakolli U.R."/>
            <person name="Stueber K."/>
            <person name="Sukno S.A."/>
            <person name="Sweigard J.A."/>
            <person name="Takano Y."/>
            <person name="Takahara H."/>
            <person name="Trail F."/>
            <person name="van der Does H.C."/>
            <person name="Voll L.M."/>
            <person name="Will I."/>
            <person name="Young S."/>
            <person name="Zeng Q."/>
            <person name="Zhang J."/>
            <person name="Zhou S."/>
            <person name="Dickman M.B."/>
            <person name="Schulze-Lefert P."/>
            <person name="Ver Loren van Themaat E."/>
            <person name="Ma L.-J."/>
            <person name="Vaillancourt L.J."/>
        </authorList>
    </citation>
    <scope>NUCLEOTIDE SEQUENCE [LARGE SCALE GENOMIC DNA]</scope>
    <source>
        <strain evidence="3">M1.001 / M2 / FGSC 10212</strain>
    </source>
</reference>
<keyword evidence="3" id="KW-1185">Reference proteome</keyword>
<evidence type="ECO:0000313" key="3">
    <source>
        <dbReference type="Proteomes" id="UP000008782"/>
    </source>
</evidence>